<organism evidence="2 3">
    <name type="scientific">Motilibacter deserti</name>
    <dbReference type="NCBI Taxonomy" id="2714956"/>
    <lineage>
        <taxon>Bacteria</taxon>
        <taxon>Bacillati</taxon>
        <taxon>Actinomycetota</taxon>
        <taxon>Actinomycetes</taxon>
        <taxon>Motilibacterales</taxon>
        <taxon>Motilibacteraceae</taxon>
        <taxon>Motilibacter</taxon>
    </lineage>
</organism>
<accession>A0ABX0GRC3</accession>
<proteinExistence type="predicted"/>
<dbReference type="Pfam" id="PF12697">
    <property type="entry name" value="Abhydrolase_6"/>
    <property type="match status" value="1"/>
</dbReference>
<dbReference type="PANTHER" id="PTHR43798">
    <property type="entry name" value="MONOACYLGLYCEROL LIPASE"/>
    <property type="match status" value="1"/>
</dbReference>
<keyword evidence="3" id="KW-1185">Reference proteome</keyword>
<dbReference type="Gene3D" id="3.40.50.1820">
    <property type="entry name" value="alpha/beta hydrolase"/>
    <property type="match status" value="1"/>
</dbReference>
<comment type="caution">
    <text evidence="2">The sequence shown here is derived from an EMBL/GenBank/DDBJ whole genome shotgun (WGS) entry which is preliminary data.</text>
</comment>
<sequence length="287" mass="30833">MPEAPTIRMVREGGPNAPLVLFLPGLTGNNSQWDPVVERLASRELSIAYGAPIRPHPAFDGKQPTVTELAARMKAELDSRSYSSAVVVAHSVGAFVAFALCRLLPDRVQTAILLNGGLTTVARFLDRPVVEMSHEPIRCLNAIRLFALAGSPTPPGVKRVIASSPRLTRLLLGKLASEDTVASQKQRASLIEHGGSTDVLRALWTNRHHWQEFRAYAHLIEAHAIFVVGELDPMSNEADTRIMASMLPDAHLRSISGIGHVAPVETAAVVAGLVGEAIDGLRVSGPH</sequence>
<dbReference type="GO" id="GO:0016787">
    <property type="term" value="F:hydrolase activity"/>
    <property type="evidence" value="ECO:0007669"/>
    <property type="project" value="UniProtKB-KW"/>
</dbReference>
<feature type="domain" description="AB hydrolase-1" evidence="1">
    <location>
        <begin position="20"/>
        <end position="271"/>
    </location>
</feature>
<name>A0ABX0GRC3_9ACTN</name>
<dbReference type="EMBL" id="JAANNP010000001">
    <property type="protein sequence ID" value="NHC12666.1"/>
    <property type="molecule type" value="Genomic_DNA"/>
</dbReference>
<keyword evidence="2" id="KW-0378">Hydrolase</keyword>
<protein>
    <submittedName>
        <fullName evidence="2">Alpha/beta hydrolase</fullName>
    </submittedName>
</protein>
<dbReference type="SUPFAM" id="SSF53474">
    <property type="entry name" value="alpha/beta-Hydrolases"/>
    <property type="match status" value="1"/>
</dbReference>
<dbReference type="Proteomes" id="UP000800981">
    <property type="component" value="Unassembled WGS sequence"/>
</dbReference>
<evidence type="ECO:0000313" key="2">
    <source>
        <dbReference type="EMBL" id="NHC12666.1"/>
    </source>
</evidence>
<gene>
    <name evidence="2" type="ORF">G9H71_02575</name>
</gene>
<evidence type="ECO:0000259" key="1">
    <source>
        <dbReference type="Pfam" id="PF12697"/>
    </source>
</evidence>
<dbReference type="InterPro" id="IPR029058">
    <property type="entry name" value="AB_hydrolase_fold"/>
</dbReference>
<dbReference type="PANTHER" id="PTHR43798:SF33">
    <property type="entry name" value="HYDROLASE, PUTATIVE (AFU_ORTHOLOGUE AFUA_2G14860)-RELATED"/>
    <property type="match status" value="1"/>
</dbReference>
<reference evidence="2 3" key="1">
    <citation type="submission" date="2020-03" db="EMBL/GenBank/DDBJ databases">
        <title>Two novel Motilibacter sp.</title>
        <authorList>
            <person name="Liu S."/>
        </authorList>
    </citation>
    <scope>NUCLEOTIDE SEQUENCE [LARGE SCALE GENOMIC DNA]</scope>
    <source>
        <strain evidence="2 3">E257</strain>
    </source>
</reference>
<dbReference type="InterPro" id="IPR000073">
    <property type="entry name" value="AB_hydrolase_1"/>
</dbReference>
<evidence type="ECO:0000313" key="3">
    <source>
        <dbReference type="Proteomes" id="UP000800981"/>
    </source>
</evidence>
<dbReference type="InterPro" id="IPR050266">
    <property type="entry name" value="AB_hydrolase_sf"/>
</dbReference>